<proteinExistence type="predicted"/>
<dbReference type="AlphaFoldDB" id="A0A240ULW0"/>
<name>A0A240ULW0_9GAMM</name>
<evidence type="ECO:0000256" key="1">
    <source>
        <dbReference type="SAM" id="MobiDB-lite"/>
    </source>
</evidence>
<dbReference type="KEGG" id="kma:B9H00_02630"/>
<evidence type="ECO:0000313" key="2">
    <source>
        <dbReference type="EMBL" id="ART62105.1"/>
    </source>
</evidence>
<sequence length="153" mass="16182">MTENGEVVTPPALVRLPTSLRLSSTLALVLLAGCQSTLGPMSWTSGYREVDVLGPARTVQRTMAIPNLCQAPSEASGEITLPPGCANDLNLSLMVANPRDLTRGQPMGEAMAAPVANAARERLNDRDRANERRTRLESEARSAGGLNATTDGL</sequence>
<feature type="region of interest" description="Disordered" evidence="1">
    <location>
        <begin position="117"/>
        <end position="153"/>
    </location>
</feature>
<dbReference type="Proteomes" id="UP000194457">
    <property type="component" value="Chromosome"/>
</dbReference>
<reference evidence="2 3" key="1">
    <citation type="submission" date="2017-05" db="EMBL/GenBank/DDBJ databases">
        <authorList>
            <person name="Song R."/>
            <person name="Chenine A.L."/>
            <person name="Ruprecht R.M."/>
        </authorList>
    </citation>
    <scope>NUCLEOTIDE SEQUENCE [LARGE SCALE GENOMIC DNA]</scope>
    <source>
        <strain evidence="2">SW32</strain>
    </source>
</reference>
<protein>
    <submittedName>
        <fullName evidence="2">Uncharacterized protein</fullName>
    </submittedName>
</protein>
<gene>
    <name evidence="2" type="ORF">B9H00_02630</name>
</gene>
<keyword evidence="3" id="KW-1185">Reference proteome</keyword>
<feature type="compositionally biased region" description="Basic and acidic residues" evidence="1">
    <location>
        <begin position="119"/>
        <end position="140"/>
    </location>
</feature>
<dbReference type="OrthoDB" id="6892976at2"/>
<dbReference type="RefSeq" id="WP_086899358.1">
    <property type="nucleotide sequence ID" value="NZ_CP021358.1"/>
</dbReference>
<accession>A0A240ULW0</accession>
<dbReference type="EMBL" id="CP021358">
    <property type="protein sequence ID" value="ART62105.1"/>
    <property type="molecule type" value="Genomic_DNA"/>
</dbReference>
<evidence type="ECO:0000313" key="3">
    <source>
        <dbReference type="Proteomes" id="UP000194457"/>
    </source>
</evidence>
<organism evidence="2 3">
    <name type="scientific">Kushneria marisflavi</name>
    <dbReference type="NCBI Taxonomy" id="157779"/>
    <lineage>
        <taxon>Bacteria</taxon>
        <taxon>Pseudomonadati</taxon>
        <taxon>Pseudomonadota</taxon>
        <taxon>Gammaproteobacteria</taxon>
        <taxon>Oceanospirillales</taxon>
        <taxon>Halomonadaceae</taxon>
        <taxon>Kushneria</taxon>
    </lineage>
</organism>